<dbReference type="InterPro" id="IPR003797">
    <property type="entry name" value="DegV"/>
</dbReference>
<dbReference type="RefSeq" id="WP_187534558.1">
    <property type="nucleotide sequence ID" value="NZ_CBCSHU010000006.1"/>
</dbReference>
<dbReference type="NCBIfam" id="TIGR00762">
    <property type="entry name" value="DegV"/>
    <property type="match status" value="1"/>
</dbReference>
<organism evidence="2 3">
    <name type="scientific">Erysipelothrix inopinata</name>
    <dbReference type="NCBI Taxonomy" id="225084"/>
    <lineage>
        <taxon>Bacteria</taxon>
        <taxon>Bacillati</taxon>
        <taxon>Bacillota</taxon>
        <taxon>Erysipelotrichia</taxon>
        <taxon>Erysipelotrichales</taxon>
        <taxon>Erysipelotrichaceae</taxon>
        <taxon>Erysipelothrix</taxon>
    </lineage>
</organism>
<dbReference type="InterPro" id="IPR050270">
    <property type="entry name" value="DegV_domain_contain"/>
</dbReference>
<dbReference type="PANTHER" id="PTHR33434">
    <property type="entry name" value="DEGV DOMAIN-CONTAINING PROTEIN DR_1986-RELATED"/>
    <property type="match status" value="1"/>
</dbReference>
<dbReference type="Pfam" id="PF02645">
    <property type="entry name" value="DegV"/>
    <property type="match status" value="1"/>
</dbReference>
<dbReference type="PANTHER" id="PTHR33434:SF2">
    <property type="entry name" value="FATTY ACID-BINDING PROTEIN TM_1468"/>
    <property type="match status" value="1"/>
</dbReference>
<sequence length="286" mass="32141">MKNYAIVCDSSVSISVEDAKRLNVKVAPLTIIHNNKDYHDQIDLTTEQVNDLLREKEVLKTSQPNVGYLINFFEDLKSQNFDHIFVLSLTSSLSGTYMSFNQALSEVNLDNVTLIDTYTLAGPVQNAAESIQAMNALDASVEDIVKRLQYEFKFTESFVYPQTLDQLKVSGRISSSAALLASLLKVKPLLLLENHGKTIEKFATARTESKIFESMIKEMQAKNVNAKDYVLYFLHSEGRETVDRLNQLISEKLGDFEHKICNLPAALATHAGLGTIALQWSLKFKR</sequence>
<reference evidence="2 3" key="1">
    <citation type="submission" date="2020-08" db="EMBL/GenBank/DDBJ databases">
        <title>Genome sequence of Erysipelothrix inopinata DSM 15511T.</title>
        <authorList>
            <person name="Hyun D.-W."/>
            <person name="Bae J.-W."/>
        </authorList>
    </citation>
    <scope>NUCLEOTIDE SEQUENCE [LARGE SCALE GENOMIC DNA]</scope>
    <source>
        <strain evidence="2 3">DSM 15511</strain>
    </source>
</reference>
<gene>
    <name evidence="2" type="ORF">H9L01_03040</name>
</gene>
<dbReference type="SUPFAM" id="SSF82549">
    <property type="entry name" value="DAK1/DegV-like"/>
    <property type="match status" value="1"/>
</dbReference>
<accession>A0A7G9S0I3</accession>
<dbReference type="InterPro" id="IPR043168">
    <property type="entry name" value="DegV_C"/>
</dbReference>
<dbReference type="EMBL" id="CP060715">
    <property type="protein sequence ID" value="QNN61358.1"/>
    <property type="molecule type" value="Genomic_DNA"/>
</dbReference>
<dbReference type="Gene3D" id="3.30.1180.10">
    <property type="match status" value="1"/>
</dbReference>
<proteinExistence type="predicted"/>
<keyword evidence="1" id="KW-0446">Lipid-binding</keyword>
<keyword evidence="3" id="KW-1185">Reference proteome</keyword>
<dbReference type="PROSITE" id="PS51482">
    <property type="entry name" value="DEGV"/>
    <property type="match status" value="1"/>
</dbReference>
<dbReference type="AlphaFoldDB" id="A0A7G9S0I3"/>
<dbReference type="Proteomes" id="UP000515928">
    <property type="component" value="Chromosome"/>
</dbReference>
<evidence type="ECO:0000313" key="2">
    <source>
        <dbReference type="EMBL" id="QNN61358.1"/>
    </source>
</evidence>
<name>A0A7G9S0I3_9FIRM</name>
<dbReference type="Gene3D" id="3.40.50.10170">
    <property type="match status" value="1"/>
</dbReference>
<evidence type="ECO:0000313" key="3">
    <source>
        <dbReference type="Proteomes" id="UP000515928"/>
    </source>
</evidence>
<protein>
    <submittedName>
        <fullName evidence="2">DegV family EDD domain-containing protein</fullName>
    </submittedName>
</protein>
<dbReference type="KEGG" id="eio:H9L01_03040"/>
<evidence type="ECO:0000256" key="1">
    <source>
        <dbReference type="ARBA" id="ARBA00023121"/>
    </source>
</evidence>
<dbReference type="GO" id="GO:0008289">
    <property type="term" value="F:lipid binding"/>
    <property type="evidence" value="ECO:0007669"/>
    <property type="project" value="UniProtKB-KW"/>
</dbReference>